<keyword evidence="7 12" id="KW-0862">Zinc</keyword>
<feature type="binding site" evidence="12 16">
    <location>
        <position position="268"/>
    </location>
    <ligand>
        <name>Zn(2+)</name>
        <dbReference type="ChEBI" id="CHEBI:29105"/>
    </ligand>
</feature>
<evidence type="ECO:0000256" key="7">
    <source>
        <dbReference type="ARBA" id="ARBA00022833"/>
    </source>
</evidence>
<dbReference type="GO" id="GO:0008270">
    <property type="term" value="F:zinc ion binding"/>
    <property type="evidence" value="ECO:0007669"/>
    <property type="project" value="UniProtKB-UniRule"/>
</dbReference>
<feature type="binding site" evidence="12 15">
    <location>
        <position position="335"/>
    </location>
    <ligand>
        <name>substrate</name>
    </ligand>
</feature>
<comment type="catalytic activity">
    <reaction evidence="11 12">
        <text>L-histidinol + 2 NAD(+) + H2O = L-histidine + 2 NADH + 3 H(+)</text>
        <dbReference type="Rhea" id="RHEA:20641"/>
        <dbReference type="ChEBI" id="CHEBI:15377"/>
        <dbReference type="ChEBI" id="CHEBI:15378"/>
        <dbReference type="ChEBI" id="CHEBI:57540"/>
        <dbReference type="ChEBI" id="CHEBI:57595"/>
        <dbReference type="ChEBI" id="CHEBI:57699"/>
        <dbReference type="ChEBI" id="CHEBI:57945"/>
        <dbReference type="EC" id="1.1.1.23"/>
    </reaction>
</comment>
<keyword evidence="12" id="KW-0028">Amino-acid biosynthesis</keyword>
<dbReference type="PIRSF" id="PIRSF000099">
    <property type="entry name" value="Histidinol_dh"/>
    <property type="match status" value="1"/>
</dbReference>
<evidence type="ECO:0000256" key="4">
    <source>
        <dbReference type="ARBA" id="ARBA00012965"/>
    </source>
</evidence>
<comment type="function">
    <text evidence="1 12">Catalyzes the sequential NAD-dependent oxidations of L-histidinol to L-histidinaldehyde and then to L-histidine.</text>
</comment>
<feature type="binding site" evidence="12 15">
    <location>
        <position position="243"/>
    </location>
    <ligand>
        <name>substrate</name>
    </ligand>
</feature>
<keyword evidence="6 12" id="KW-0479">Metal-binding</keyword>
<dbReference type="NCBIfam" id="TIGR00069">
    <property type="entry name" value="hisD"/>
    <property type="match status" value="1"/>
</dbReference>
<gene>
    <name evidence="12" type="primary">hisD</name>
    <name evidence="18" type="ORF">SAMN04489719_2540</name>
</gene>
<dbReference type="Pfam" id="PF00815">
    <property type="entry name" value="Histidinol_dh"/>
    <property type="match status" value="1"/>
</dbReference>
<feature type="active site" description="Proton acceptor" evidence="12 14">
    <location>
        <position position="335"/>
    </location>
</feature>
<evidence type="ECO:0000256" key="15">
    <source>
        <dbReference type="PIRSR" id="PIRSR000099-3"/>
    </source>
</evidence>
<feature type="binding site" evidence="12 16">
    <location>
        <position position="427"/>
    </location>
    <ligand>
        <name>Zn(2+)</name>
        <dbReference type="ChEBI" id="CHEBI:29105"/>
    </ligand>
</feature>
<evidence type="ECO:0000256" key="3">
    <source>
        <dbReference type="ARBA" id="ARBA00010178"/>
    </source>
</evidence>
<dbReference type="Proteomes" id="UP000199649">
    <property type="component" value="Chromosome I"/>
</dbReference>
<proteinExistence type="inferred from homology"/>
<dbReference type="GO" id="GO:0005829">
    <property type="term" value="C:cytosol"/>
    <property type="evidence" value="ECO:0007669"/>
    <property type="project" value="TreeGrafter"/>
</dbReference>
<dbReference type="PRINTS" id="PR00083">
    <property type="entry name" value="HOLDHDRGNASE"/>
</dbReference>
<dbReference type="EC" id="1.1.1.23" evidence="4 12"/>
<dbReference type="InterPro" id="IPR022695">
    <property type="entry name" value="Histidinol_DH_monofunct"/>
</dbReference>
<dbReference type="RefSeq" id="WP_092667330.1">
    <property type="nucleotide sequence ID" value="NZ_LT629734.1"/>
</dbReference>
<dbReference type="Gene3D" id="3.40.50.1980">
    <property type="entry name" value="Nitrogenase molybdenum iron protein domain"/>
    <property type="match status" value="2"/>
</dbReference>
<protein>
    <recommendedName>
        <fullName evidence="5 12">Histidinol dehydrogenase</fullName>
        <shortName evidence="12">HDH</shortName>
        <ecNumber evidence="4 12">1.1.1.23</ecNumber>
    </recommendedName>
</protein>
<comment type="caution">
    <text evidence="12">Lacks conserved residue(s) required for the propagation of feature annotation.</text>
</comment>
<feature type="binding site" evidence="12 16">
    <location>
        <position position="368"/>
    </location>
    <ligand>
        <name>Zn(2+)</name>
        <dbReference type="ChEBI" id="CHEBI:29105"/>
    </ligand>
</feature>
<dbReference type="UniPathway" id="UPA00031">
    <property type="reaction ID" value="UER00014"/>
</dbReference>
<dbReference type="HAMAP" id="MF_01024">
    <property type="entry name" value="HisD"/>
    <property type="match status" value="1"/>
</dbReference>
<name>A0A1H1SZV7_9MICO</name>
<evidence type="ECO:0000313" key="19">
    <source>
        <dbReference type="Proteomes" id="UP000199649"/>
    </source>
</evidence>
<dbReference type="GO" id="GO:0051287">
    <property type="term" value="F:NAD binding"/>
    <property type="evidence" value="ECO:0007669"/>
    <property type="project" value="InterPro"/>
</dbReference>
<comment type="cofactor">
    <cofactor evidence="12 16">
        <name>Zn(2+)</name>
        <dbReference type="ChEBI" id="CHEBI:29105"/>
    </cofactor>
    <text evidence="12 16">Binds 1 zinc ion per subunit.</text>
</comment>
<dbReference type="OrthoDB" id="9805269at2"/>
<keyword evidence="8 12" id="KW-0560">Oxidoreductase</keyword>
<keyword evidence="19" id="KW-1185">Reference proteome</keyword>
<comment type="similarity">
    <text evidence="3 12 13 17">Belongs to the histidinol dehydrogenase family.</text>
</comment>
<evidence type="ECO:0000256" key="12">
    <source>
        <dbReference type="HAMAP-Rule" id="MF_01024"/>
    </source>
</evidence>
<feature type="active site" description="Proton acceptor" evidence="12 14">
    <location>
        <position position="334"/>
    </location>
</feature>
<dbReference type="InterPro" id="IPR012131">
    <property type="entry name" value="Hstdl_DH"/>
</dbReference>
<comment type="pathway">
    <text evidence="2 12">Amino-acid biosynthesis; L-histidine biosynthesis; L-histidine from 5-phospho-alpha-D-ribose 1-diphosphate: step 9/9.</text>
</comment>
<reference evidence="19" key="1">
    <citation type="submission" date="2016-10" db="EMBL/GenBank/DDBJ databases">
        <authorList>
            <person name="Varghese N."/>
            <person name="Submissions S."/>
        </authorList>
    </citation>
    <scope>NUCLEOTIDE SEQUENCE [LARGE SCALE GENOMIC DNA]</scope>
    <source>
        <strain evidence="19">DSM 22965</strain>
    </source>
</reference>
<dbReference type="InterPro" id="IPR001692">
    <property type="entry name" value="Histidinol_DH_CS"/>
</dbReference>
<dbReference type="CDD" id="cd06572">
    <property type="entry name" value="Histidinol_dh"/>
    <property type="match status" value="1"/>
</dbReference>
<feature type="binding site" evidence="12 15">
    <location>
        <position position="427"/>
    </location>
    <ligand>
        <name>substrate</name>
    </ligand>
</feature>
<feature type="binding site" evidence="12 16">
    <location>
        <position position="265"/>
    </location>
    <ligand>
        <name>Zn(2+)</name>
        <dbReference type="ChEBI" id="CHEBI:29105"/>
    </ligand>
</feature>
<dbReference type="EMBL" id="LT629734">
    <property type="protein sequence ID" value="SDS53522.1"/>
    <property type="molecule type" value="Genomic_DNA"/>
</dbReference>
<evidence type="ECO:0000256" key="8">
    <source>
        <dbReference type="ARBA" id="ARBA00023002"/>
    </source>
</evidence>
<evidence type="ECO:0000256" key="13">
    <source>
        <dbReference type="PIRNR" id="PIRNR000099"/>
    </source>
</evidence>
<evidence type="ECO:0000256" key="5">
    <source>
        <dbReference type="ARBA" id="ARBA00016531"/>
    </source>
</evidence>
<accession>A0A1H1SZV7</accession>
<evidence type="ECO:0000256" key="1">
    <source>
        <dbReference type="ARBA" id="ARBA00003850"/>
    </source>
</evidence>
<dbReference type="STRING" id="684552.SAMN04489719_2540"/>
<evidence type="ECO:0000256" key="10">
    <source>
        <dbReference type="ARBA" id="ARBA00023102"/>
    </source>
</evidence>
<evidence type="ECO:0000256" key="11">
    <source>
        <dbReference type="ARBA" id="ARBA00049489"/>
    </source>
</evidence>
<dbReference type="PANTHER" id="PTHR21256:SF2">
    <property type="entry name" value="HISTIDINE BIOSYNTHESIS TRIFUNCTIONAL PROTEIN"/>
    <property type="match status" value="1"/>
</dbReference>
<dbReference type="GO" id="GO:0004399">
    <property type="term" value="F:histidinol dehydrogenase activity"/>
    <property type="evidence" value="ECO:0007669"/>
    <property type="project" value="UniProtKB-UniRule"/>
</dbReference>
<feature type="binding site" evidence="12 15">
    <location>
        <position position="265"/>
    </location>
    <ligand>
        <name>substrate</name>
    </ligand>
</feature>
<evidence type="ECO:0000313" key="18">
    <source>
        <dbReference type="EMBL" id="SDS53522.1"/>
    </source>
</evidence>
<feature type="binding site" evidence="12 15">
    <location>
        <position position="268"/>
    </location>
    <ligand>
        <name>substrate</name>
    </ligand>
</feature>
<dbReference type="SUPFAM" id="SSF53720">
    <property type="entry name" value="ALDH-like"/>
    <property type="match status" value="1"/>
</dbReference>
<dbReference type="FunFam" id="3.40.50.1980:FF:000001">
    <property type="entry name" value="Histidinol dehydrogenase"/>
    <property type="match status" value="1"/>
</dbReference>
<evidence type="ECO:0000256" key="2">
    <source>
        <dbReference type="ARBA" id="ARBA00004940"/>
    </source>
</evidence>
<evidence type="ECO:0000256" key="17">
    <source>
        <dbReference type="RuleBase" id="RU004175"/>
    </source>
</evidence>
<dbReference type="AlphaFoldDB" id="A0A1H1SZV7"/>
<evidence type="ECO:0000256" key="16">
    <source>
        <dbReference type="PIRSR" id="PIRSR000099-4"/>
    </source>
</evidence>
<dbReference type="GO" id="GO:0000105">
    <property type="term" value="P:L-histidine biosynthetic process"/>
    <property type="evidence" value="ECO:0007669"/>
    <property type="project" value="UniProtKB-UniRule"/>
</dbReference>
<evidence type="ECO:0000256" key="14">
    <source>
        <dbReference type="PIRSR" id="PIRSR000099-1"/>
    </source>
</evidence>
<sequence length="439" mass="44840">MEDVLRRIDLTALPAEQELRALLPRPAVDVAASLPAAAELIDAVRERGADALAEQAERFDGVRPAAIRVEAQALADALDALDADVRSALETAIERVRIGSIAQVPPSMIAHIAPGAEIELRWQPVDRVGLYVPGGKAVYPSSVVMNVVAAQAAGVRSIAVASPAQAEHGGAPHPTILAACALLGVDEVYAMGGAGAIGALAHGVPAIGLAPVDVVTGPGNVFVAAAKRVVAGTVRVDAEAGPTEILVIADDSADAELVAADLVSQAEHDELASAVLVTDSADLADRVDASVARRAAATAASERVTASLTGEQSAIVLVADLESAARVSDAYAPEHLEIVTRDDESVLAHVRHAGAIFVGSQTPVSLGDYAAGSNHVLPTGGQARRVSGLGAATFLRAQQVVRYDHEALAAVRAEVTALAAAEGLPAHGEAIEARFEEGR</sequence>
<evidence type="ECO:0000256" key="9">
    <source>
        <dbReference type="ARBA" id="ARBA00023027"/>
    </source>
</evidence>
<evidence type="ECO:0000256" key="6">
    <source>
        <dbReference type="ARBA" id="ARBA00022723"/>
    </source>
</evidence>
<feature type="binding site" evidence="12 15">
    <location>
        <position position="368"/>
    </location>
    <ligand>
        <name>substrate</name>
    </ligand>
</feature>
<dbReference type="PANTHER" id="PTHR21256">
    <property type="entry name" value="HISTIDINOL DEHYDROGENASE HDH"/>
    <property type="match status" value="1"/>
</dbReference>
<keyword evidence="10 12" id="KW-0368">Histidine biosynthesis</keyword>
<keyword evidence="9 12" id="KW-0520">NAD</keyword>
<feature type="binding site" evidence="12 15">
    <location>
        <position position="422"/>
    </location>
    <ligand>
        <name>substrate</name>
    </ligand>
</feature>
<dbReference type="Gene3D" id="1.20.5.1300">
    <property type="match status" value="1"/>
</dbReference>
<dbReference type="PROSITE" id="PS00611">
    <property type="entry name" value="HISOL_DEHYDROGENASE"/>
    <property type="match status" value="1"/>
</dbReference>
<organism evidence="18 19">
    <name type="scientific">Agrococcus carbonis</name>
    <dbReference type="NCBI Taxonomy" id="684552"/>
    <lineage>
        <taxon>Bacteria</taxon>
        <taxon>Bacillati</taxon>
        <taxon>Actinomycetota</taxon>
        <taxon>Actinomycetes</taxon>
        <taxon>Micrococcales</taxon>
        <taxon>Microbacteriaceae</taxon>
        <taxon>Agrococcus</taxon>
    </lineage>
</organism>
<dbReference type="InterPro" id="IPR016161">
    <property type="entry name" value="Ald_DH/histidinol_DH"/>
</dbReference>